<keyword evidence="2" id="KW-1185">Reference proteome</keyword>
<evidence type="ECO:0000313" key="2">
    <source>
        <dbReference type="Proteomes" id="UP001353858"/>
    </source>
</evidence>
<dbReference type="EMBL" id="JARPUR010000002">
    <property type="protein sequence ID" value="KAK4881647.1"/>
    <property type="molecule type" value="Genomic_DNA"/>
</dbReference>
<reference evidence="2" key="1">
    <citation type="submission" date="2023-01" db="EMBL/GenBank/DDBJ databases">
        <title>Key to firefly adult light organ development and bioluminescence: homeobox transcription factors regulate luciferase expression and transportation to peroxisome.</title>
        <authorList>
            <person name="Fu X."/>
        </authorList>
    </citation>
    <scope>NUCLEOTIDE SEQUENCE [LARGE SCALE GENOMIC DNA]</scope>
</reference>
<accession>A0AAN7Q0K2</accession>
<dbReference type="AlphaFoldDB" id="A0AAN7Q0K2"/>
<proteinExistence type="predicted"/>
<name>A0AAN7Q0K2_9COLE</name>
<protein>
    <submittedName>
        <fullName evidence="1">Uncharacterized protein</fullName>
    </submittedName>
</protein>
<organism evidence="1 2">
    <name type="scientific">Aquatica leii</name>
    <dbReference type="NCBI Taxonomy" id="1421715"/>
    <lineage>
        <taxon>Eukaryota</taxon>
        <taxon>Metazoa</taxon>
        <taxon>Ecdysozoa</taxon>
        <taxon>Arthropoda</taxon>
        <taxon>Hexapoda</taxon>
        <taxon>Insecta</taxon>
        <taxon>Pterygota</taxon>
        <taxon>Neoptera</taxon>
        <taxon>Endopterygota</taxon>
        <taxon>Coleoptera</taxon>
        <taxon>Polyphaga</taxon>
        <taxon>Elateriformia</taxon>
        <taxon>Elateroidea</taxon>
        <taxon>Lampyridae</taxon>
        <taxon>Luciolinae</taxon>
        <taxon>Aquatica</taxon>
    </lineage>
</organism>
<sequence>MYLEQFKKLFHIIENYVVYLMHDIFEGVGVFVIMNLLNQFILKDKYFTLDILNFKLKHFKFDSKISNRPPLITEDNLKKKKVNMSASEMKSFLLYAGILFGSLVPTGNQHWKLYVWLVKILNIVLLVSVSEMNCKQLNFYVEQLTSLYINLFSESLKPKFHHLLHYSYVISKTGPPNNFSAFRYETKHRISKLSAGVVASRVSITKTLAIKHQLMQANRFISKKGFINNSQICRSFAVSSKDKEFSDLKQLFLMSNINFDFECSIILIEKIQIHNTVYETESIILAHHESKKWFGKIYNIVLNSTSSDVYFVYYQLISTFDEHLMAYELTDSTNLKVILQSQLDCHKTFTPIKQSNKNYLVCEY</sequence>
<evidence type="ECO:0000313" key="1">
    <source>
        <dbReference type="EMBL" id="KAK4881647.1"/>
    </source>
</evidence>
<comment type="caution">
    <text evidence="1">The sequence shown here is derived from an EMBL/GenBank/DDBJ whole genome shotgun (WGS) entry which is preliminary data.</text>
</comment>
<gene>
    <name evidence="1" type="ORF">RN001_004966</name>
</gene>
<dbReference type="Proteomes" id="UP001353858">
    <property type="component" value="Unassembled WGS sequence"/>
</dbReference>